<protein>
    <submittedName>
        <fullName evidence="9">Carbohydrate ABC transporter membrane protein 2 (CUT1 family)</fullName>
    </submittedName>
</protein>
<dbReference type="InterPro" id="IPR035906">
    <property type="entry name" value="MetI-like_sf"/>
</dbReference>
<dbReference type="CDD" id="cd06261">
    <property type="entry name" value="TM_PBP2"/>
    <property type="match status" value="1"/>
</dbReference>
<dbReference type="OrthoDB" id="5175345at2"/>
<evidence type="ECO:0000256" key="7">
    <source>
        <dbReference type="RuleBase" id="RU363032"/>
    </source>
</evidence>
<dbReference type="InterPro" id="IPR000515">
    <property type="entry name" value="MetI-like"/>
</dbReference>
<comment type="subcellular location">
    <subcellularLocation>
        <location evidence="1 7">Cell membrane</location>
        <topology evidence="1 7">Multi-pass membrane protein</topology>
    </subcellularLocation>
</comment>
<sequence>MTTTLTTQRTSTRRPGGQRFLHWVAVHSLGIALGLMFALPVLFVLLTAVMTDQQALTADLWPREWRFDNFATVFEAAPMLDFFVNSVLYSVAATVGMLISSIPAAYALARLRWRGSNVGFMLVIAAMMLPPQVVAVPLYSMWADLGLTGTLWPLIVPYLVGDAFSIFLLRQFFLTIPQDYLDAARVDGCSEFRILYQVLLPMIRPGIAAAALFTFLYTWNDYFGPLLYTGTNEESWTLSLGLSMFRNTHKVDWNLTMAATVLTILPVIVLFVFAQKTFIRGITFTGVK</sequence>
<organism evidence="9 10">
    <name type="scientific">Tamaricihabitans halophyticus</name>
    <dbReference type="NCBI Taxonomy" id="1262583"/>
    <lineage>
        <taxon>Bacteria</taxon>
        <taxon>Bacillati</taxon>
        <taxon>Actinomycetota</taxon>
        <taxon>Actinomycetes</taxon>
        <taxon>Pseudonocardiales</taxon>
        <taxon>Pseudonocardiaceae</taxon>
        <taxon>Tamaricihabitans</taxon>
    </lineage>
</organism>
<gene>
    <name evidence="9" type="ORF">EV191_102265</name>
</gene>
<evidence type="ECO:0000256" key="1">
    <source>
        <dbReference type="ARBA" id="ARBA00004651"/>
    </source>
</evidence>
<dbReference type="GO" id="GO:0055085">
    <property type="term" value="P:transmembrane transport"/>
    <property type="evidence" value="ECO:0007669"/>
    <property type="project" value="InterPro"/>
</dbReference>
<proteinExistence type="inferred from homology"/>
<keyword evidence="3" id="KW-1003">Cell membrane</keyword>
<evidence type="ECO:0000313" key="9">
    <source>
        <dbReference type="EMBL" id="TCP55053.1"/>
    </source>
</evidence>
<feature type="transmembrane region" description="Helical" evidence="7">
    <location>
        <begin position="253"/>
        <end position="274"/>
    </location>
</feature>
<dbReference type="Proteomes" id="UP000294911">
    <property type="component" value="Unassembled WGS sequence"/>
</dbReference>
<dbReference type="RefSeq" id="WP_132876432.1">
    <property type="nucleotide sequence ID" value="NZ_SLXQ01000002.1"/>
</dbReference>
<feature type="transmembrane region" description="Helical" evidence="7">
    <location>
        <begin position="87"/>
        <end position="108"/>
    </location>
</feature>
<dbReference type="SUPFAM" id="SSF161098">
    <property type="entry name" value="MetI-like"/>
    <property type="match status" value="1"/>
</dbReference>
<keyword evidence="6 7" id="KW-0472">Membrane</keyword>
<dbReference type="PANTHER" id="PTHR43744">
    <property type="entry name" value="ABC TRANSPORTER PERMEASE PROTEIN MG189-RELATED-RELATED"/>
    <property type="match status" value="1"/>
</dbReference>
<comment type="caution">
    <text evidence="9">The sequence shown here is derived from an EMBL/GenBank/DDBJ whole genome shotgun (WGS) entry which is preliminary data.</text>
</comment>
<feature type="transmembrane region" description="Helical" evidence="7">
    <location>
        <begin position="151"/>
        <end position="173"/>
    </location>
</feature>
<comment type="similarity">
    <text evidence="7">Belongs to the binding-protein-dependent transport system permease family.</text>
</comment>
<evidence type="ECO:0000259" key="8">
    <source>
        <dbReference type="PROSITE" id="PS50928"/>
    </source>
</evidence>
<evidence type="ECO:0000256" key="5">
    <source>
        <dbReference type="ARBA" id="ARBA00022989"/>
    </source>
</evidence>
<reference evidence="9 10" key="1">
    <citation type="submission" date="2019-03" db="EMBL/GenBank/DDBJ databases">
        <title>Genomic Encyclopedia of Type Strains, Phase IV (KMG-IV): sequencing the most valuable type-strain genomes for metagenomic binning, comparative biology and taxonomic classification.</title>
        <authorList>
            <person name="Goeker M."/>
        </authorList>
    </citation>
    <scope>NUCLEOTIDE SEQUENCE [LARGE SCALE GENOMIC DNA]</scope>
    <source>
        <strain evidence="9 10">DSM 45765</strain>
    </source>
</reference>
<keyword evidence="4 7" id="KW-0812">Transmembrane</keyword>
<accession>A0A4R2QY05</accession>
<feature type="transmembrane region" description="Helical" evidence="7">
    <location>
        <begin position="194"/>
        <end position="219"/>
    </location>
</feature>
<dbReference type="PROSITE" id="PS50928">
    <property type="entry name" value="ABC_TM1"/>
    <property type="match status" value="1"/>
</dbReference>
<evidence type="ECO:0000313" key="10">
    <source>
        <dbReference type="Proteomes" id="UP000294911"/>
    </source>
</evidence>
<evidence type="ECO:0000256" key="4">
    <source>
        <dbReference type="ARBA" id="ARBA00022692"/>
    </source>
</evidence>
<dbReference type="Gene3D" id="1.10.3720.10">
    <property type="entry name" value="MetI-like"/>
    <property type="match status" value="1"/>
</dbReference>
<dbReference type="GO" id="GO:0005886">
    <property type="term" value="C:plasma membrane"/>
    <property type="evidence" value="ECO:0007669"/>
    <property type="project" value="UniProtKB-SubCell"/>
</dbReference>
<dbReference type="PANTHER" id="PTHR43744:SF12">
    <property type="entry name" value="ABC TRANSPORTER PERMEASE PROTEIN MG189-RELATED"/>
    <property type="match status" value="1"/>
</dbReference>
<name>A0A4R2QY05_9PSEU</name>
<feature type="transmembrane region" description="Helical" evidence="7">
    <location>
        <begin position="20"/>
        <end position="46"/>
    </location>
</feature>
<feature type="domain" description="ABC transmembrane type-1" evidence="8">
    <location>
        <begin position="83"/>
        <end position="274"/>
    </location>
</feature>
<dbReference type="EMBL" id="SLXQ01000002">
    <property type="protein sequence ID" value="TCP55053.1"/>
    <property type="molecule type" value="Genomic_DNA"/>
</dbReference>
<evidence type="ECO:0000256" key="3">
    <source>
        <dbReference type="ARBA" id="ARBA00022475"/>
    </source>
</evidence>
<keyword evidence="2 7" id="KW-0813">Transport</keyword>
<evidence type="ECO:0000256" key="2">
    <source>
        <dbReference type="ARBA" id="ARBA00022448"/>
    </source>
</evidence>
<feature type="transmembrane region" description="Helical" evidence="7">
    <location>
        <begin position="120"/>
        <end position="139"/>
    </location>
</feature>
<keyword evidence="10" id="KW-1185">Reference proteome</keyword>
<dbReference type="AlphaFoldDB" id="A0A4R2QY05"/>
<keyword evidence="5 7" id="KW-1133">Transmembrane helix</keyword>
<evidence type="ECO:0000256" key="6">
    <source>
        <dbReference type="ARBA" id="ARBA00023136"/>
    </source>
</evidence>
<dbReference type="Pfam" id="PF00528">
    <property type="entry name" value="BPD_transp_1"/>
    <property type="match status" value="1"/>
</dbReference>